<evidence type="ECO:0000313" key="1">
    <source>
        <dbReference type="EMBL" id="ACY89521.1"/>
    </source>
</evidence>
<keyword evidence="2" id="KW-1185">Reference proteome</keyword>
<sequence>MFKASFKKSSDNARHFYAVVKNRKTAPTPGAVF</sequence>
<organism evidence="1 2">
    <name type="scientific">Salmonella typhimurium (strain 14028s / SGSC 2262)</name>
    <dbReference type="NCBI Taxonomy" id="588858"/>
    <lineage>
        <taxon>Bacteria</taxon>
        <taxon>Pseudomonadati</taxon>
        <taxon>Pseudomonadota</taxon>
        <taxon>Gammaproteobacteria</taxon>
        <taxon>Enterobacterales</taxon>
        <taxon>Enterobacteriaceae</taxon>
        <taxon>Salmonella</taxon>
    </lineage>
</organism>
<dbReference type="AlphaFoldDB" id="A0A0F6B4T0"/>
<proteinExistence type="predicted"/>
<dbReference type="KEGG" id="seo:STM14_3090"/>
<accession>A0A0F6B4T0</accession>
<name>A0A0F6B4T0_SALT1</name>
<evidence type="ECO:0000313" key="2">
    <source>
        <dbReference type="Proteomes" id="UP000002695"/>
    </source>
</evidence>
<protein>
    <submittedName>
        <fullName evidence="1">Uncharacterized protein</fullName>
    </submittedName>
</protein>
<dbReference type="HOGENOM" id="CLU_215961_0_0_6"/>
<reference evidence="1 2" key="1">
    <citation type="journal article" date="2010" name="J. Bacteriol.">
        <title>Short-term signatures of evolutionary change in the Salmonella enterica serovar typhimurium 14028 genome.</title>
        <authorList>
            <person name="Jarvik T."/>
            <person name="Smillie C."/>
            <person name="Groisman E.A."/>
            <person name="Ochman H."/>
        </authorList>
    </citation>
    <scope>NUCLEOTIDE SEQUENCE [LARGE SCALE GENOMIC DNA]</scope>
    <source>
        <strain evidence="2">14028s / SGSC 2262</strain>
    </source>
</reference>
<gene>
    <name evidence="1" type="ordered locus">STM14_3090</name>
</gene>
<dbReference type="EMBL" id="CP001363">
    <property type="protein sequence ID" value="ACY89521.1"/>
    <property type="molecule type" value="Genomic_DNA"/>
</dbReference>
<dbReference type="Proteomes" id="UP000002695">
    <property type="component" value="Chromosome"/>
</dbReference>